<keyword evidence="2" id="KW-1185">Reference proteome</keyword>
<evidence type="ECO:0000313" key="2">
    <source>
        <dbReference type="Proteomes" id="UP000254677"/>
    </source>
</evidence>
<name>A0A378JBU9_9GAMM</name>
<dbReference type="RefSeq" id="WP_181879418.1">
    <property type="nucleotide sequence ID" value="NZ_UGOA01000001.1"/>
</dbReference>
<gene>
    <name evidence="1" type="ORF">NCTC13292_02921</name>
</gene>
<dbReference type="Proteomes" id="UP000254677">
    <property type="component" value="Unassembled WGS sequence"/>
</dbReference>
<dbReference type="EMBL" id="UGOA01000001">
    <property type="protein sequence ID" value="STX44816.1"/>
    <property type="molecule type" value="Genomic_DNA"/>
</dbReference>
<dbReference type="AlphaFoldDB" id="A0A378JBU9"/>
<organism evidence="1 2">
    <name type="scientific">Legionella donaldsonii</name>
    <dbReference type="NCBI Taxonomy" id="45060"/>
    <lineage>
        <taxon>Bacteria</taxon>
        <taxon>Pseudomonadati</taxon>
        <taxon>Pseudomonadota</taxon>
        <taxon>Gammaproteobacteria</taxon>
        <taxon>Legionellales</taxon>
        <taxon>Legionellaceae</taxon>
        <taxon>Legionella</taxon>
    </lineage>
</organism>
<reference evidence="1 2" key="1">
    <citation type="submission" date="2018-06" db="EMBL/GenBank/DDBJ databases">
        <authorList>
            <consortium name="Pathogen Informatics"/>
            <person name="Doyle S."/>
        </authorList>
    </citation>
    <scope>NUCLEOTIDE SEQUENCE [LARGE SCALE GENOMIC DNA]</scope>
    <source>
        <strain evidence="1 2">NCTC13292</strain>
    </source>
</reference>
<protein>
    <submittedName>
        <fullName evidence="1">Uncharacterized protein</fullName>
    </submittedName>
</protein>
<proteinExistence type="predicted"/>
<accession>A0A378JBU9</accession>
<sequence>MPYSDLLKNIWNFIYDPQTDLIEKIEQFFHKADIPQHEKAKIRIIPKELSH</sequence>
<evidence type="ECO:0000313" key="1">
    <source>
        <dbReference type="EMBL" id="STX44816.1"/>
    </source>
</evidence>